<dbReference type="AlphaFoldDB" id="A0A2T4JKE0"/>
<protein>
    <recommendedName>
        <fullName evidence="4">DUF192 domain-containing protein</fullName>
    </recommendedName>
</protein>
<feature type="chain" id="PRO_5015432559" description="DUF192 domain-containing protein" evidence="1">
    <location>
        <begin position="18"/>
        <end position="153"/>
    </location>
</feature>
<sequence>MRAAVFALLVAATGAGAGECQDDLALIRAGERQVRLAVEVADDPAERAQGLMGRESLPKGAGMLFIYDRAQPVAFWMKNTPLPLDMIFFDAAGRVVRVHENARPFDETPILGGDAVLMVLEINGGMARRLGIGPGAELAHPQLSQDGAAFPCN</sequence>
<dbReference type="RefSeq" id="WP_107324314.1">
    <property type="nucleotide sequence ID" value="NZ_NHSP01000010.1"/>
</dbReference>
<evidence type="ECO:0000313" key="2">
    <source>
        <dbReference type="EMBL" id="PTE18352.1"/>
    </source>
</evidence>
<accession>A0A2T4JKE0</accession>
<organism evidence="2 3">
    <name type="scientific">Phaeovulum veldkampii DSM 11550</name>
    <dbReference type="NCBI Taxonomy" id="1185920"/>
    <lineage>
        <taxon>Bacteria</taxon>
        <taxon>Pseudomonadati</taxon>
        <taxon>Pseudomonadota</taxon>
        <taxon>Alphaproteobacteria</taxon>
        <taxon>Rhodobacterales</taxon>
        <taxon>Paracoccaceae</taxon>
        <taxon>Phaeovulum</taxon>
    </lineage>
</organism>
<dbReference type="Pfam" id="PF02643">
    <property type="entry name" value="DUF192"/>
    <property type="match status" value="1"/>
</dbReference>
<evidence type="ECO:0008006" key="4">
    <source>
        <dbReference type="Google" id="ProtNLM"/>
    </source>
</evidence>
<gene>
    <name evidence="2" type="ORF">C5F46_05290</name>
</gene>
<dbReference type="InterPro" id="IPR003795">
    <property type="entry name" value="DUF192"/>
</dbReference>
<dbReference type="PANTHER" id="PTHR37953:SF1">
    <property type="entry name" value="UPF0127 PROTEIN MJ1496"/>
    <property type="match status" value="1"/>
</dbReference>
<reference evidence="2 3" key="1">
    <citation type="submission" date="2018-03" db="EMBL/GenBank/DDBJ databases">
        <title>Rhodobacter veldkampii.</title>
        <authorList>
            <person name="Meyer T.E."/>
            <person name="Miller S."/>
            <person name="Lodha T."/>
            <person name="Gandham S."/>
            <person name="Chintalapati S."/>
            <person name="Chintalapati V.R."/>
        </authorList>
    </citation>
    <scope>NUCLEOTIDE SEQUENCE [LARGE SCALE GENOMIC DNA]</scope>
    <source>
        <strain evidence="2 3">DSM 11550</strain>
    </source>
</reference>
<evidence type="ECO:0000313" key="3">
    <source>
        <dbReference type="Proteomes" id="UP000241899"/>
    </source>
</evidence>
<evidence type="ECO:0000256" key="1">
    <source>
        <dbReference type="SAM" id="SignalP"/>
    </source>
</evidence>
<dbReference type="Gene3D" id="2.60.120.1140">
    <property type="entry name" value="Protein of unknown function DUF192"/>
    <property type="match status" value="1"/>
</dbReference>
<comment type="caution">
    <text evidence="2">The sequence shown here is derived from an EMBL/GenBank/DDBJ whole genome shotgun (WGS) entry which is preliminary data.</text>
</comment>
<dbReference type="InterPro" id="IPR038695">
    <property type="entry name" value="Saro_0823-like_sf"/>
</dbReference>
<dbReference type="Proteomes" id="UP000241899">
    <property type="component" value="Unassembled WGS sequence"/>
</dbReference>
<name>A0A2T4JKE0_9RHOB</name>
<keyword evidence="1" id="KW-0732">Signal</keyword>
<dbReference type="EMBL" id="PZKF01000008">
    <property type="protein sequence ID" value="PTE18352.1"/>
    <property type="molecule type" value="Genomic_DNA"/>
</dbReference>
<dbReference type="PANTHER" id="PTHR37953">
    <property type="entry name" value="UPF0127 PROTEIN MJ1496"/>
    <property type="match status" value="1"/>
</dbReference>
<feature type="signal peptide" evidence="1">
    <location>
        <begin position="1"/>
        <end position="17"/>
    </location>
</feature>
<dbReference type="OrthoDB" id="9808290at2"/>
<keyword evidence="3" id="KW-1185">Reference proteome</keyword>
<proteinExistence type="predicted"/>